<keyword evidence="3" id="KW-1185">Reference proteome</keyword>
<dbReference type="EMBL" id="FWFZ01000001">
    <property type="protein sequence ID" value="SLN18885.1"/>
    <property type="molecule type" value="Genomic_DNA"/>
</dbReference>
<evidence type="ECO:0000313" key="2">
    <source>
        <dbReference type="EMBL" id="SLN18885.1"/>
    </source>
</evidence>
<organism evidence="2 3">
    <name type="scientific">Roseisalinus antarcticus</name>
    <dbReference type="NCBI Taxonomy" id="254357"/>
    <lineage>
        <taxon>Bacteria</taxon>
        <taxon>Pseudomonadati</taxon>
        <taxon>Pseudomonadota</taxon>
        <taxon>Alphaproteobacteria</taxon>
        <taxon>Rhodobacterales</taxon>
        <taxon>Roseobacteraceae</taxon>
        <taxon>Roseisalinus</taxon>
    </lineage>
</organism>
<evidence type="ECO:0000313" key="3">
    <source>
        <dbReference type="Proteomes" id="UP000193900"/>
    </source>
</evidence>
<name>A0A1Y5RJA9_9RHOB</name>
<dbReference type="AlphaFoldDB" id="A0A1Y5RJA9"/>
<protein>
    <submittedName>
        <fullName evidence="2">Uncharacterized protein</fullName>
    </submittedName>
</protein>
<accession>A0A1Y5RJA9</accession>
<dbReference type="Proteomes" id="UP000193900">
    <property type="component" value="Unassembled WGS sequence"/>
</dbReference>
<proteinExistence type="predicted"/>
<feature type="region of interest" description="Disordered" evidence="1">
    <location>
        <begin position="30"/>
        <end position="78"/>
    </location>
</feature>
<gene>
    <name evidence="2" type="ORF">ROA7023_00421</name>
</gene>
<feature type="compositionally biased region" description="Basic and acidic residues" evidence="1">
    <location>
        <begin position="30"/>
        <end position="41"/>
    </location>
</feature>
<evidence type="ECO:0000256" key="1">
    <source>
        <dbReference type="SAM" id="MobiDB-lite"/>
    </source>
</evidence>
<sequence length="112" mass="12177">MSDATIGPHRDASHLAICRIARWPGCLKKPAEAPPVDRKQADPGPLKAILRCPLPRHNRTRIPHGDLKVADPPGRGAAQADAVALRQRDDAHWQSPVRAPAHMQLTPFLCGP</sequence>
<reference evidence="2 3" key="1">
    <citation type="submission" date="2017-03" db="EMBL/GenBank/DDBJ databases">
        <authorList>
            <person name="Afonso C.L."/>
            <person name="Miller P.J."/>
            <person name="Scott M.A."/>
            <person name="Spackman E."/>
            <person name="Goraichik I."/>
            <person name="Dimitrov K.M."/>
            <person name="Suarez D.L."/>
            <person name="Swayne D.E."/>
        </authorList>
    </citation>
    <scope>NUCLEOTIDE SEQUENCE [LARGE SCALE GENOMIC DNA]</scope>
    <source>
        <strain evidence="2 3">CECT 7023</strain>
    </source>
</reference>